<accession>A0A8J5THN7</accession>
<evidence type="ECO:0000256" key="1">
    <source>
        <dbReference type="SAM" id="MobiDB-lite"/>
    </source>
</evidence>
<feature type="transmembrane region" description="Helical" evidence="2">
    <location>
        <begin position="190"/>
        <end position="213"/>
    </location>
</feature>
<dbReference type="GO" id="GO:0016567">
    <property type="term" value="P:protein ubiquitination"/>
    <property type="evidence" value="ECO:0007669"/>
    <property type="project" value="TreeGrafter"/>
</dbReference>
<feature type="transmembrane region" description="Helical" evidence="2">
    <location>
        <begin position="114"/>
        <end position="136"/>
    </location>
</feature>
<keyword evidence="2" id="KW-0812">Transmembrane</keyword>
<reference evidence="3" key="1">
    <citation type="journal article" date="2021" name="Sci. Adv.">
        <title>The American lobster genome reveals insights on longevity, neural, and immune adaptations.</title>
        <authorList>
            <person name="Polinski J.M."/>
            <person name="Zimin A.V."/>
            <person name="Clark K.F."/>
            <person name="Kohn A.B."/>
            <person name="Sadowski N."/>
            <person name="Timp W."/>
            <person name="Ptitsyn A."/>
            <person name="Khanna P."/>
            <person name="Romanova D.Y."/>
            <person name="Williams P."/>
            <person name="Greenwood S.J."/>
            <person name="Moroz L.L."/>
            <person name="Walt D.R."/>
            <person name="Bodnar A.G."/>
        </authorList>
    </citation>
    <scope>NUCLEOTIDE SEQUENCE</scope>
    <source>
        <strain evidence="3">GMGI-L3</strain>
    </source>
</reference>
<dbReference type="PANTHER" id="PTHR46065:SF3">
    <property type="entry name" value="FI20425P1"/>
    <property type="match status" value="1"/>
</dbReference>
<evidence type="ECO:0000313" key="3">
    <source>
        <dbReference type="EMBL" id="KAG7175424.1"/>
    </source>
</evidence>
<feature type="region of interest" description="Disordered" evidence="1">
    <location>
        <begin position="1"/>
        <end position="24"/>
    </location>
</feature>
<feature type="non-terminal residue" evidence="3">
    <location>
        <position position="1"/>
    </location>
</feature>
<evidence type="ECO:0000313" key="4">
    <source>
        <dbReference type="Proteomes" id="UP000747542"/>
    </source>
</evidence>
<proteinExistence type="predicted"/>
<protein>
    <submittedName>
        <fullName evidence="3">Uncharacterized protein</fullName>
    </submittedName>
</protein>
<dbReference type="AlphaFoldDB" id="A0A8J5THN7"/>
<dbReference type="Proteomes" id="UP000747542">
    <property type="component" value="Unassembled WGS sequence"/>
</dbReference>
<sequence length="305" mass="33029">CGTSSPSTACGTSSPSTACGTSSPSTACGTSSPSTACGTSSPSTACSMTSVTRSLSLPATFSTSLLTSGSIHSHLIPFTSPAESCQSYKSSMDPICRICHEEISRALLVDGMCMLLLTPLAALSIYLCTMGALQYINGNDEHFTAFTNQFIVLTKQRVVRIKDSFEPRKKYGHQRDHEGEKGGDKPWEGLGLVLLALLLLAIYIAWATIVIRYQARVWRRWRLIHQDLELVNTHRSPSYLSTTFYHNLRTSLSPISLQTFNILSPGQQTVGSLPALSAETTSPSPALQAGEETMVNLDSRQDLRT</sequence>
<dbReference type="EMBL" id="JAHLQT010006108">
    <property type="protein sequence ID" value="KAG7175424.1"/>
    <property type="molecule type" value="Genomic_DNA"/>
</dbReference>
<keyword evidence="4" id="KW-1185">Reference proteome</keyword>
<gene>
    <name evidence="3" type="ORF">Hamer_G001512</name>
</gene>
<evidence type="ECO:0000256" key="2">
    <source>
        <dbReference type="SAM" id="Phobius"/>
    </source>
</evidence>
<comment type="caution">
    <text evidence="3">The sequence shown here is derived from an EMBL/GenBank/DDBJ whole genome shotgun (WGS) entry which is preliminary data.</text>
</comment>
<keyword evidence="2" id="KW-1133">Transmembrane helix</keyword>
<name>A0A8J5THN7_HOMAM</name>
<dbReference type="PANTHER" id="PTHR46065">
    <property type="entry name" value="E3 UBIQUITIN-PROTEIN LIGASE MARCH 2/3 FAMILY MEMBER"/>
    <property type="match status" value="1"/>
</dbReference>
<dbReference type="GO" id="GO:0004842">
    <property type="term" value="F:ubiquitin-protein transferase activity"/>
    <property type="evidence" value="ECO:0007669"/>
    <property type="project" value="TreeGrafter"/>
</dbReference>
<keyword evidence="2" id="KW-0472">Membrane</keyword>
<organism evidence="3 4">
    <name type="scientific">Homarus americanus</name>
    <name type="common">American lobster</name>
    <dbReference type="NCBI Taxonomy" id="6706"/>
    <lineage>
        <taxon>Eukaryota</taxon>
        <taxon>Metazoa</taxon>
        <taxon>Ecdysozoa</taxon>
        <taxon>Arthropoda</taxon>
        <taxon>Crustacea</taxon>
        <taxon>Multicrustacea</taxon>
        <taxon>Malacostraca</taxon>
        <taxon>Eumalacostraca</taxon>
        <taxon>Eucarida</taxon>
        <taxon>Decapoda</taxon>
        <taxon>Pleocyemata</taxon>
        <taxon>Astacidea</taxon>
        <taxon>Nephropoidea</taxon>
        <taxon>Nephropidae</taxon>
        <taxon>Homarus</taxon>
    </lineage>
</organism>